<reference evidence="1 2" key="1">
    <citation type="journal article" date="2021" name="Nat. Plants">
        <title>The Taxus genome provides insights into paclitaxel biosynthesis.</title>
        <authorList>
            <person name="Xiong X."/>
            <person name="Gou J."/>
            <person name="Liao Q."/>
            <person name="Li Y."/>
            <person name="Zhou Q."/>
            <person name="Bi G."/>
            <person name="Li C."/>
            <person name="Du R."/>
            <person name="Wang X."/>
            <person name="Sun T."/>
            <person name="Guo L."/>
            <person name="Liang H."/>
            <person name="Lu P."/>
            <person name="Wu Y."/>
            <person name="Zhang Z."/>
            <person name="Ro D.K."/>
            <person name="Shang Y."/>
            <person name="Huang S."/>
            <person name="Yan J."/>
        </authorList>
    </citation>
    <scope>NUCLEOTIDE SEQUENCE [LARGE SCALE GENOMIC DNA]</scope>
    <source>
        <strain evidence="1">Ta-2019</strain>
    </source>
</reference>
<feature type="non-terminal residue" evidence="1">
    <location>
        <position position="1"/>
    </location>
</feature>
<dbReference type="AlphaFoldDB" id="A0AA38GWK4"/>
<organism evidence="1 2">
    <name type="scientific">Taxus chinensis</name>
    <name type="common">Chinese yew</name>
    <name type="synonym">Taxus wallichiana var. chinensis</name>
    <dbReference type="NCBI Taxonomy" id="29808"/>
    <lineage>
        <taxon>Eukaryota</taxon>
        <taxon>Viridiplantae</taxon>
        <taxon>Streptophyta</taxon>
        <taxon>Embryophyta</taxon>
        <taxon>Tracheophyta</taxon>
        <taxon>Spermatophyta</taxon>
        <taxon>Pinopsida</taxon>
        <taxon>Pinidae</taxon>
        <taxon>Conifers II</taxon>
        <taxon>Cupressales</taxon>
        <taxon>Taxaceae</taxon>
        <taxon>Taxus</taxon>
    </lineage>
</organism>
<name>A0AA38GWK4_TAXCH</name>
<dbReference type="EMBL" id="JAHRHJ020000001">
    <property type="protein sequence ID" value="KAH9330864.1"/>
    <property type="molecule type" value="Genomic_DNA"/>
</dbReference>
<accession>A0AA38GWK4</accession>
<proteinExistence type="predicted"/>
<gene>
    <name evidence="1" type="ORF">KI387_002972</name>
</gene>
<evidence type="ECO:0000313" key="2">
    <source>
        <dbReference type="Proteomes" id="UP000824469"/>
    </source>
</evidence>
<keyword evidence="2" id="KW-1185">Reference proteome</keyword>
<dbReference type="Proteomes" id="UP000824469">
    <property type="component" value="Unassembled WGS sequence"/>
</dbReference>
<feature type="non-terminal residue" evidence="1">
    <location>
        <position position="153"/>
    </location>
</feature>
<protein>
    <submittedName>
        <fullName evidence="1">Uncharacterized protein</fullName>
    </submittedName>
</protein>
<comment type="caution">
    <text evidence="1">The sequence shown here is derived from an EMBL/GenBank/DDBJ whole genome shotgun (WGS) entry which is preliminary data.</text>
</comment>
<evidence type="ECO:0000313" key="1">
    <source>
        <dbReference type="EMBL" id="KAH9330864.1"/>
    </source>
</evidence>
<sequence>ERKLDRLVMKKLFEEMLQYEVNEMRNKGKQIKLDTSIDDILSMISGSDECMNESYKESMGWTNMETGEYFHRGKNEIKEDNGDFLEVQQYLNVGPKFDDCQVDIDDSFLQEELRIEALYAGTSHLIGEDAMETWKNSEGQPQVDEVDLVHEEE</sequence>